<evidence type="ECO:0000256" key="6">
    <source>
        <dbReference type="ARBA" id="ARBA00023242"/>
    </source>
</evidence>
<evidence type="ECO:0000313" key="10">
    <source>
        <dbReference type="Ensembl" id="ENSPMGP00000010672.1"/>
    </source>
</evidence>
<reference evidence="10" key="1">
    <citation type="submission" date="2025-08" db="UniProtKB">
        <authorList>
            <consortium name="Ensembl"/>
        </authorList>
    </citation>
    <scope>IDENTIFICATION</scope>
</reference>
<evidence type="ECO:0000256" key="8">
    <source>
        <dbReference type="SAM" id="MobiDB-lite"/>
    </source>
</evidence>
<dbReference type="InterPro" id="IPR008978">
    <property type="entry name" value="HSP20-like_chaperone"/>
</dbReference>
<feature type="compositionally biased region" description="Acidic residues" evidence="8">
    <location>
        <begin position="445"/>
        <end position="455"/>
    </location>
</feature>
<evidence type="ECO:0000256" key="3">
    <source>
        <dbReference type="ARBA" id="ARBA00005607"/>
    </source>
</evidence>
<dbReference type="PROSITE" id="PS51203">
    <property type="entry name" value="CS"/>
    <property type="match status" value="1"/>
</dbReference>
<dbReference type="GO" id="GO:0005654">
    <property type="term" value="C:nucleoplasm"/>
    <property type="evidence" value="ECO:0007669"/>
    <property type="project" value="UniProtKB-SubCell"/>
</dbReference>
<reference evidence="10" key="2">
    <citation type="submission" date="2025-09" db="UniProtKB">
        <authorList>
            <consortium name="Ensembl"/>
        </authorList>
    </citation>
    <scope>IDENTIFICATION</scope>
</reference>
<evidence type="ECO:0000256" key="2">
    <source>
        <dbReference type="ARBA" id="ARBA00004642"/>
    </source>
</evidence>
<evidence type="ECO:0000256" key="7">
    <source>
        <dbReference type="SAM" id="Coils"/>
    </source>
</evidence>
<dbReference type="PANTHER" id="PTHR12967:SF0">
    <property type="entry name" value="PROTEIN SHQ1 HOMOLOG"/>
    <property type="match status" value="1"/>
</dbReference>
<keyword evidence="11" id="KW-1185">Reference proteome</keyword>
<dbReference type="Gene3D" id="2.60.40.790">
    <property type="match status" value="1"/>
</dbReference>
<dbReference type="Pfam" id="PF21413">
    <property type="entry name" value="SHQ1-like_CS"/>
    <property type="match status" value="1"/>
</dbReference>
<dbReference type="GO" id="GO:0000493">
    <property type="term" value="P:box H/ACA snoRNP assembly"/>
    <property type="evidence" value="ECO:0007669"/>
    <property type="project" value="InterPro"/>
</dbReference>
<proteinExistence type="inferred from homology"/>
<dbReference type="Pfam" id="PF04925">
    <property type="entry name" value="SHQ1"/>
    <property type="match status" value="1"/>
</dbReference>
<feature type="compositionally biased region" description="Polar residues" evidence="8">
    <location>
        <begin position="540"/>
        <end position="554"/>
    </location>
</feature>
<feature type="region of interest" description="Disordered" evidence="8">
    <location>
        <begin position="535"/>
        <end position="561"/>
    </location>
</feature>
<evidence type="ECO:0000256" key="4">
    <source>
        <dbReference type="ARBA" id="ARBA00013750"/>
    </source>
</evidence>
<dbReference type="GO" id="GO:0051082">
    <property type="term" value="F:unfolded protein binding"/>
    <property type="evidence" value="ECO:0007669"/>
    <property type="project" value="TreeGrafter"/>
</dbReference>
<comment type="similarity">
    <text evidence="3">Belongs to the SHQ1 family.</text>
</comment>
<keyword evidence="7" id="KW-0175">Coiled coil</keyword>
<dbReference type="Ensembl" id="ENSPMGT00000011379.1">
    <property type="protein sequence ID" value="ENSPMGP00000010672.1"/>
    <property type="gene ID" value="ENSPMGG00000008838.1"/>
</dbReference>
<keyword evidence="5" id="KW-0963">Cytoplasm</keyword>
<dbReference type="AlphaFoldDB" id="A0A3B4A0W9"/>
<feature type="domain" description="CS" evidence="9">
    <location>
        <begin position="1"/>
        <end position="89"/>
    </location>
</feature>
<evidence type="ECO:0000256" key="5">
    <source>
        <dbReference type="ARBA" id="ARBA00022490"/>
    </source>
</evidence>
<feature type="compositionally biased region" description="Low complexity" evidence="8">
    <location>
        <begin position="433"/>
        <end position="444"/>
    </location>
</feature>
<keyword evidence="6" id="KW-0539">Nucleus</keyword>
<feature type="compositionally biased region" description="Polar residues" evidence="8">
    <location>
        <begin position="479"/>
        <end position="498"/>
    </location>
</feature>
<dbReference type="GO" id="GO:0005829">
    <property type="term" value="C:cytosol"/>
    <property type="evidence" value="ECO:0007669"/>
    <property type="project" value="UniProtKB-SubCell"/>
</dbReference>
<feature type="coiled-coil region" evidence="7">
    <location>
        <begin position="395"/>
        <end position="422"/>
    </location>
</feature>
<sequence length="580" mass="65419">MLTPAFELSQDPEYLTLSIRVPYTRTSEFDLYIDGNDFKFFAKPYFLRLTLPGRIVEDGREKAIFNIDKGLFTLRVPKETAGEHFEGLDLLTSLLAPKGSKSAKPLIEEVTACAEGEDVEDEEEEKEFDWQTEQLVYQETPEEQLTQMHKYGFGNQRTGVFARLQEELADVIDVKNPEGTTATERRRARQEAETLAFSPDHYLADLFEDNEIKGLLNYKPWWTKLKCPSDQGGDAGVLFTEEEKEQLRRFTNRSYLHDKTTRGQVWLSLVDILLAYSYEVRSTEGEHNVTSYWSKIFLSVFQAYSSLQDALVSFGRRALCFPLYRHFDMVSAAIHDTAKILQFGKSCVLKCLLDIHRVFRENEPAYILNDLYITDYCIWIQRVKSKKVTALATALQKVSLEKKDLGLELEELEKAAFLVQEEENSAVVSHGNSSSTSSDSSGSSESEESESEGLDCADTHEERGGRGGGGGGELRQHSPPFSNSTSCTIPRGSFNTPLTANKETGAQHTLAHGSRQLIQELEELRITVETRSSHIKQDAIPNTKSAASEKTGNDGNFLEVNPRKNPLYIVQDNCEESDCQ</sequence>
<dbReference type="Proteomes" id="UP000261520">
    <property type="component" value="Unplaced"/>
</dbReference>
<evidence type="ECO:0000313" key="11">
    <source>
        <dbReference type="Proteomes" id="UP000261520"/>
    </source>
</evidence>
<protein>
    <recommendedName>
        <fullName evidence="4">Protein SHQ1 homolog</fullName>
    </recommendedName>
</protein>
<evidence type="ECO:0000259" key="9">
    <source>
        <dbReference type="PROSITE" id="PS51203"/>
    </source>
</evidence>
<dbReference type="InterPro" id="IPR039742">
    <property type="entry name" value="Shq1"/>
</dbReference>
<accession>A0A3B4A0W9</accession>
<feature type="region of interest" description="Disordered" evidence="8">
    <location>
        <begin position="426"/>
        <end position="498"/>
    </location>
</feature>
<dbReference type="STRING" id="409849.ENSPMGP00000010672"/>
<dbReference type="PANTHER" id="PTHR12967">
    <property type="entry name" value="PROTEIN SHQ1 HOMOLOG"/>
    <property type="match status" value="1"/>
</dbReference>
<dbReference type="InterPro" id="IPR007052">
    <property type="entry name" value="CS_dom"/>
</dbReference>
<evidence type="ECO:0000256" key="1">
    <source>
        <dbReference type="ARBA" id="ARBA00004514"/>
    </source>
</evidence>
<organism evidence="10 11">
    <name type="scientific">Periophthalmus magnuspinnatus</name>
    <dbReference type="NCBI Taxonomy" id="409849"/>
    <lineage>
        <taxon>Eukaryota</taxon>
        <taxon>Metazoa</taxon>
        <taxon>Chordata</taxon>
        <taxon>Craniata</taxon>
        <taxon>Vertebrata</taxon>
        <taxon>Euteleostomi</taxon>
        <taxon>Actinopterygii</taxon>
        <taxon>Neopterygii</taxon>
        <taxon>Teleostei</taxon>
        <taxon>Neoteleostei</taxon>
        <taxon>Acanthomorphata</taxon>
        <taxon>Gobiaria</taxon>
        <taxon>Gobiiformes</taxon>
        <taxon>Gobioidei</taxon>
        <taxon>Gobiidae</taxon>
        <taxon>Oxudercinae</taxon>
        <taxon>Periophthalmus</taxon>
    </lineage>
</organism>
<name>A0A3B4A0W9_9GOBI</name>
<dbReference type="FunFam" id="2.60.40.790:FF:000022">
    <property type="entry name" value="Protein SHQ1 homolog"/>
    <property type="match status" value="1"/>
</dbReference>
<dbReference type="InterPro" id="IPR007009">
    <property type="entry name" value="Shq1_C"/>
</dbReference>
<comment type="subcellular location">
    <subcellularLocation>
        <location evidence="1">Cytoplasm</location>
        <location evidence="1">Cytosol</location>
    </subcellularLocation>
    <subcellularLocation>
        <location evidence="2">Nucleus</location>
        <location evidence="2">Nucleoplasm</location>
    </subcellularLocation>
</comment>
<dbReference type="InterPro" id="IPR048696">
    <property type="entry name" value="SHQ1-like_CS"/>
</dbReference>